<comment type="cofactor">
    <cofactor evidence="1 11">
        <name>FAD</name>
        <dbReference type="ChEBI" id="CHEBI:57692"/>
    </cofactor>
</comment>
<dbReference type="InterPro" id="IPR010971">
    <property type="entry name" value="UbiH/COQ6"/>
</dbReference>
<keyword evidence="9 11" id="KW-0496">Mitochondrion</keyword>
<comment type="subcellular location">
    <subcellularLocation>
        <location evidence="11">Mitochondrion inner membrane</location>
        <topology evidence="11">Peripheral membrane protein</topology>
        <orientation evidence="11">Matrix side</orientation>
    </subcellularLocation>
</comment>
<dbReference type="Pfam" id="PF01494">
    <property type="entry name" value="FAD_binding_3"/>
    <property type="match status" value="2"/>
</dbReference>
<keyword evidence="8 11" id="KW-0503">Monooxygenase</keyword>
<evidence type="ECO:0000256" key="7">
    <source>
        <dbReference type="ARBA" id="ARBA00023002"/>
    </source>
</evidence>
<dbReference type="GO" id="GO:0016712">
    <property type="term" value="F:oxidoreductase activity, acting on paired donors, with incorporation or reduction of molecular oxygen, reduced flavin or flavoprotein as one donor, and incorporation of one atom of oxygen"/>
    <property type="evidence" value="ECO:0007669"/>
    <property type="project" value="UniProtKB-UniRule"/>
</dbReference>
<gene>
    <name evidence="13" type="primary">coq-6</name>
    <name evidence="11" type="synonym">coq6</name>
    <name evidence="13" type="ORF">g.68162</name>
</gene>
<comment type="similarity">
    <text evidence="2 11">Belongs to the UbiH/COQ6 family.</text>
</comment>
<comment type="function">
    <text evidence="11">FAD-dependent monooxygenase required for two non-consecutive steps during ubiquinone biosynthesis. Required for the C5-ring hydroxylation during ubiquinone biosynthesis by catalyzing the hydroxylation of 4-hydroxy-3-(all-trans-polyprenyl)benzoic acid to 3,4-dihydroxy-5-(all-trans-polyprenyl)benzoic acid. Also acts downstream of coq4, for the C1-hydroxylation during ubiquinone biosynthesis by catalyzing the hydroxylation of 2-methoxy-6-(all-trans-polyprenyl)phenol to 2-methoxy-6-(all-trans-polyprenyl)benzene-1,4-diol. The electrons required for the hydroxylation reaction are funneled indirectly to coq6 from NADPH via a ferredoxin/ferredoxin reductase system.</text>
</comment>
<dbReference type="PROSITE" id="PS01304">
    <property type="entry name" value="UBIH"/>
    <property type="match status" value="1"/>
</dbReference>
<proteinExistence type="inferred from homology"/>
<evidence type="ECO:0000256" key="8">
    <source>
        <dbReference type="ARBA" id="ARBA00023033"/>
    </source>
</evidence>
<keyword evidence="7 11" id="KW-0560">Oxidoreductase</keyword>
<dbReference type="InterPro" id="IPR002938">
    <property type="entry name" value="FAD-bd"/>
</dbReference>
<feature type="domain" description="FAD-binding" evidence="12">
    <location>
        <begin position="367"/>
        <end position="427"/>
    </location>
</feature>
<protein>
    <recommendedName>
        <fullName evidence="11">Ubiquinone biosynthesis monooxygenase COQ6, mitochondrial</fullName>
        <ecNumber evidence="11">1.14.15.45</ecNumber>
    </recommendedName>
    <alternativeName>
        <fullName evidence="11">2-methoxy-6-polyprenolphenol 4-hydroxylase</fullName>
        <ecNumber evidence="11">1.14.15.46</ecNumber>
    </alternativeName>
</protein>
<dbReference type="EMBL" id="GGMR01009322">
    <property type="protein sequence ID" value="MBY21941.1"/>
    <property type="molecule type" value="Transcribed_RNA"/>
</dbReference>
<evidence type="ECO:0000256" key="11">
    <source>
        <dbReference type="HAMAP-Rule" id="MF_03193"/>
    </source>
</evidence>
<dbReference type="GO" id="GO:0031314">
    <property type="term" value="C:extrinsic component of mitochondrial inner membrane"/>
    <property type="evidence" value="ECO:0007669"/>
    <property type="project" value="UniProtKB-UniRule"/>
</dbReference>
<evidence type="ECO:0000313" key="13">
    <source>
        <dbReference type="EMBL" id="MBY21941.1"/>
    </source>
</evidence>
<evidence type="ECO:0000256" key="6">
    <source>
        <dbReference type="ARBA" id="ARBA00022827"/>
    </source>
</evidence>
<dbReference type="HAMAP" id="MF_03193">
    <property type="entry name" value="COQ6_monooxygenase"/>
    <property type="match status" value="1"/>
</dbReference>
<dbReference type="EC" id="1.14.15.45" evidence="11"/>
<dbReference type="GO" id="GO:0106364">
    <property type="term" value="F:4-hydroxy-3-all-trans-polyprenylbenzoate oxygenase activity"/>
    <property type="evidence" value="ECO:0007669"/>
    <property type="project" value="UniProtKB-EC"/>
</dbReference>
<keyword evidence="10 11" id="KW-0472">Membrane</keyword>
<comment type="subunit">
    <text evidence="11">Component of a multi-subunit COQ enzyme complex.</text>
</comment>
<dbReference type="PANTHER" id="PTHR43876:SF7">
    <property type="entry name" value="UBIQUINONE BIOSYNTHESIS MONOOXYGENASE COQ6, MITOCHONDRIAL"/>
    <property type="match status" value="1"/>
</dbReference>
<dbReference type="GO" id="GO:0071949">
    <property type="term" value="F:FAD binding"/>
    <property type="evidence" value="ECO:0007669"/>
    <property type="project" value="InterPro"/>
</dbReference>
<keyword evidence="4 11" id="KW-0831">Ubiquinone biosynthesis</keyword>
<comment type="pathway">
    <text evidence="11">Cofactor biosynthesis; ubiquinone biosynthesis.</text>
</comment>
<dbReference type="UniPathway" id="UPA00232"/>
<dbReference type="EC" id="1.14.15.46" evidence="11"/>
<keyword evidence="3 11" id="KW-0285">Flavoprotein</keyword>
<keyword evidence="5 11" id="KW-0999">Mitochondrion inner membrane</keyword>
<dbReference type="InterPro" id="IPR018168">
    <property type="entry name" value="Ubi_Hdrlase_CS"/>
</dbReference>
<evidence type="ECO:0000256" key="10">
    <source>
        <dbReference type="ARBA" id="ARBA00023136"/>
    </source>
</evidence>
<name>A0A2S2NXI1_SCHGA</name>
<sequence>MMSLNSSAKRLYLSLGNVANYSSSKKYYDIVIAGGGMVGCAMACKLAKEPALRSMSILLLEGGPNRKQYDLHAKKNTLDNCYSNRVSAVNKSSVQLLQSIGAWQTISDLGLCNAVKEMRIWNSGGGRGGGVNNILTFNNDDDLAYIVENDTILGALYEQIKEEQNITVNYDSRVNQCILPDSHKDLATVKVANGETSFETSLLIGSDGYGSKVRSAINGQQFISWEYGQRAVVATLHIQSNEDDIYKGHVAWQKFAQLGPLAVLPLDNKTCSLVWTTSYEEANRLAKLNDDEFIDALNDGLSEEKESNNSSLLLADDAARIVSKILNKCYQSNDATNQNRKIKFTPPVIIDLIKDSRASFPLGFGHACRYVGQRVALVGDAAHRIHPLAGQGVNLGFNDVIELSNQLNQSVLTGADIGDLNALLNYETAAQRHNVPIMLGVDGIQKIYGSHNNVVPLAITTLIRNVGLSVCHSASIIKKLLSDKASGLPV</sequence>
<evidence type="ECO:0000256" key="1">
    <source>
        <dbReference type="ARBA" id="ARBA00001974"/>
    </source>
</evidence>
<dbReference type="InterPro" id="IPR000689">
    <property type="entry name" value="UbQ_mOase_COQ6"/>
</dbReference>
<dbReference type="AlphaFoldDB" id="A0A2S2NXI1"/>
<dbReference type="PANTHER" id="PTHR43876">
    <property type="entry name" value="UBIQUINONE BIOSYNTHESIS MONOOXYGENASE COQ6, MITOCHONDRIAL"/>
    <property type="match status" value="1"/>
</dbReference>
<reference evidence="13" key="1">
    <citation type="submission" date="2018-04" db="EMBL/GenBank/DDBJ databases">
        <title>Transcriptome of Schizaphis graminum biotype I.</title>
        <authorList>
            <person name="Scully E.D."/>
            <person name="Geib S.M."/>
            <person name="Palmer N.A."/>
            <person name="Koch K."/>
            <person name="Bradshaw J."/>
            <person name="Heng-Moss T."/>
            <person name="Sarath G."/>
        </authorList>
    </citation>
    <scope>NUCLEOTIDE SEQUENCE</scope>
</reference>
<evidence type="ECO:0000256" key="4">
    <source>
        <dbReference type="ARBA" id="ARBA00022688"/>
    </source>
</evidence>
<evidence type="ECO:0000256" key="2">
    <source>
        <dbReference type="ARBA" id="ARBA00005349"/>
    </source>
</evidence>
<evidence type="ECO:0000259" key="12">
    <source>
        <dbReference type="Pfam" id="PF01494"/>
    </source>
</evidence>
<comment type="catalytic activity">
    <reaction evidence="11">
        <text>a 4-hydroxy-3-(all-trans-polyprenyl)benzoate + 2 reduced [2Fe-2S]-[ferredoxin] + O2 + 2 H(+) = a 3,4-dihydroxy-5-(all-trans-polyprenyl)benzoate + 2 oxidized [2Fe-2S]-[ferredoxin] + H2O</text>
        <dbReference type="Rhea" id="RHEA:81195"/>
        <dbReference type="Rhea" id="RHEA-COMP:9514"/>
        <dbReference type="Rhea" id="RHEA-COMP:10000"/>
        <dbReference type="Rhea" id="RHEA-COMP:10001"/>
        <dbReference type="Rhea" id="RHEA-COMP:10930"/>
        <dbReference type="ChEBI" id="CHEBI:15377"/>
        <dbReference type="ChEBI" id="CHEBI:15378"/>
        <dbReference type="ChEBI" id="CHEBI:15379"/>
        <dbReference type="ChEBI" id="CHEBI:33737"/>
        <dbReference type="ChEBI" id="CHEBI:33738"/>
        <dbReference type="ChEBI" id="CHEBI:64694"/>
        <dbReference type="ChEBI" id="CHEBI:78396"/>
        <dbReference type="EC" id="1.14.15.45"/>
    </reaction>
</comment>
<dbReference type="NCBIfam" id="TIGR01988">
    <property type="entry name" value="Ubi-OHases"/>
    <property type="match status" value="1"/>
</dbReference>
<dbReference type="SUPFAM" id="SSF51905">
    <property type="entry name" value="FAD/NAD(P)-binding domain"/>
    <property type="match status" value="1"/>
</dbReference>
<accession>A0A2S2NXI1</accession>
<dbReference type="Gene3D" id="3.50.50.60">
    <property type="entry name" value="FAD/NAD(P)-binding domain"/>
    <property type="match status" value="2"/>
</dbReference>
<organism evidence="13">
    <name type="scientific">Schizaphis graminum</name>
    <name type="common">Green bug aphid</name>
    <dbReference type="NCBI Taxonomy" id="13262"/>
    <lineage>
        <taxon>Eukaryota</taxon>
        <taxon>Metazoa</taxon>
        <taxon>Ecdysozoa</taxon>
        <taxon>Arthropoda</taxon>
        <taxon>Hexapoda</taxon>
        <taxon>Insecta</taxon>
        <taxon>Pterygota</taxon>
        <taxon>Neoptera</taxon>
        <taxon>Paraneoptera</taxon>
        <taxon>Hemiptera</taxon>
        <taxon>Sternorrhyncha</taxon>
        <taxon>Aphidomorpha</taxon>
        <taxon>Aphidoidea</taxon>
        <taxon>Aphididae</taxon>
        <taxon>Aphidini</taxon>
        <taxon>Schizaphis</taxon>
    </lineage>
</organism>
<evidence type="ECO:0000256" key="9">
    <source>
        <dbReference type="ARBA" id="ARBA00023128"/>
    </source>
</evidence>
<dbReference type="InterPro" id="IPR051205">
    <property type="entry name" value="UbiH/COQ6_monooxygenase"/>
</dbReference>
<comment type="catalytic activity">
    <reaction evidence="11">
        <text>a 2-methoxy-6-(all-trans-polyprenyl)phenol + 2 reduced [2Fe-2S]-[ferredoxin] + O2 + 2 H(+) = a 2-methoxy-6-(all-trans-polyprenyl)benzene-1,4-diol + 2 oxidized [2Fe-2S]-[ferredoxin] + H2O</text>
        <dbReference type="Rhea" id="RHEA:81183"/>
        <dbReference type="Rhea" id="RHEA-COMP:9551"/>
        <dbReference type="Rhea" id="RHEA-COMP:10000"/>
        <dbReference type="Rhea" id="RHEA-COMP:10001"/>
        <dbReference type="Rhea" id="RHEA-COMP:10858"/>
        <dbReference type="ChEBI" id="CHEBI:15377"/>
        <dbReference type="ChEBI" id="CHEBI:15378"/>
        <dbReference type="ChEBI" id="CHEBI:15379"/>
        <dbReference type="ChEBI" id="CHEBI:33737"/>
        <dbReference type="ChEBI" id="CHEBI:33738"/>
        <dbReference type="ChEBI" id="CHEBI:62731"/>
        <dbReference type="ChEBI" id="CHEBI:84166"/>
        <dbReference type="EC" id="1.14.15.46"/>
    </reaction>
</comment>
<feature type="domain" description="FAD-binding" evidence="12">
    <location>
        <begin position="84"/>
        <end position="299"/>
    </location>
</feature>
<evidence type="ECO:0000256" key="3">
    <source>
        <dbReference type="ARBA" id="ARBA00022630"/>
    </source>
</evidence>
<keyword evidence="6 11" id="KW-0274">FAD</keyword>
<dbReference type="InterPro" id="IPR036188">
    <property type="entry name" value="FAD/NAD-bd_sf"/>
</dbReference>
<dbReference type="PRINTS" id="PR00420">
    <property type="entry name" value="RNGMNOXGNASE"/>
</dbReference>
<evidence type="ECO:0000256" key="5">
    <source>
        <dbReference type="ARBA" id="ARBA00022792"/>
    </source>
</evidence>
<dbReference type="GO" id="GO:0120538">
    <property type="term" value="F:2-methoxy-6-polyprenolphenol 4-hydroxylase activity"/>
    <property type="evidence" value="ECO:0007669"/>
    <property type="project" value="UniProtKB-EC"/>
</dbReference>
<keyword evidence="13" id="KW-0830">Ubiquinone</keyword>